<evidence type="ECO:0000256" key="1">
    <source>
        <dbReference type="ARBA" id="ARBA00004651"/>
    </source>
</evidence>
<feature type="domain" description="Type II secretion system protein GspF" evidence="7">
    <location>
        <begin position="127"/>
        <end position="251"/>
    </location>
</feature>
<keyword evidence="3 6" id="KW-0812">Transmembrane</keyword>
<keyword evidence="4 6" id="KW-1133">Transmembrane helix</keyword>
<keyword evidence="9" id="KW-1185">Reference proteome</keyword>
<protein>
    <submittedName>
        <fullName evidence="8">Bacterial type II secretion system domain protein F</fullName>
    </submittedName>
</protein>
<proteinExistence type="predicted"/>
<feature type="transmembrane region" description="Helical" evidence="6">
    <location>
        <begin position="61"/>
        <end position="84"/>
    </location>
</feature>
<comment type="subcellular location">
    <subcellularLocation>
        <location evidence="1">Cell membrane</location>
        <topology evidence="1">Multi-pass membrane protein</topology>
    </subcellularLocation>
</comment>
<keyword evidence="2" id="KW-1003">Cell membrane</keyword>
<sequence>MVVLPSMALSSKTLVYLQMQKLAYVLCKFIARTPLIRFLLSYKTFTTIALYVQARARKLGYTLRVEDACAVTLILFVVMLISVLLFSRSFAAPLLCAACCVCACPMFAHRLEQLQKTTLCHDMPDIFRMLGMALAAGQTFSQAIAYVGQHQPGEAGKAFQKASLKLRCGSSISEVLNDMAHTLQAPGVKFLITALFISQRTGAPLKSLFRQSAQLVEQQEKFKKLLSVKTAQARLSIRVVSSLPLVLISVLSCISLDFQKGITRPAGLISLGIAAFLDFIALMIIRSLLKGAFHDI</sequence>
<dbReference type="PANTHER" id="PTHR35007:SF1">
    <property type="entry name" value="PILUS ASSEMBLY PROTEIN"/>
    <property type="match status" value="1"/>
</dbReference>
<evidence type="ECO:0000256" key="4">
    <source>
        <dbReference type="ARBA" id="ARBA00022989"/>
    </source>
</evidence>
<evidence type="ECO:0000256" key="2">
    <source>
        <dbReference type="ARBA" id="ARBA00022475"/>
    </source>
</evidence>
<feature type="transmembrane region" description="Helical" evidence="6">
    <location>
        <begin position="22"/>
        <end position="40"/>
    </location>
</feature>
<dbReference type="GO" id="GO:0005886">
    <property type="term" value="C:plasma membrane"/>
    <property type="evidence" value="ECO:0007669"/>
    <property type="project" value="UniProtKB-SubCell"/>
</dbReference>
<dbReference type="InterPro" id="IPR018076">
    <property type="entry name" value="T2SS_GspF_dom"/>
</dbReference>
<dbReference type="InterPro" id="IPR042094">
    <property type="entry name" value="T2SS_GspF_sf"/>
</dbReference>
<feature type="transmembrane region" description="Helical" evidence="6">
    <location>
        <begin position="235"/>
        <end position="256"/>
    </location>
</feature>
<reference evidence="8 9" key="1">
    <citation type="submission" date="2011-02" db="EMBL/GenBank/DDBJ databases">
        <authorList>
            <person name="Muzny D."/>
            <person name="Qin X."/>
            <person name="Buhay C."/>
            <person name="Dugan-Rocha S."/>
            <person name="Ding Y."/>
            <person name="Chen G."/>
            <person name="Hawes A."/>
            <person name="Holder M."/>
            <person name="Jhangiani S."/>
            <person name="Johnson A."/>
            <person name="Khan Z."/>
            <person name="Li Z."/>
            <person name="Liu W."/>
            <person name="Liu X."/>
            <person name="Perez L."/>
            <person name="Shen H."/>
            <person name="Wang Q."/>
            <person name="Watt J."/>
            <person name="Xi L."/>
            <person name="Xin Y."/>
            <person name="Zhou J."/>
            <person name="Deng J."/>
            <person name="Jiang H."/>
            <person name="Liu Y."/>
            <person name="Qu J."/>
            <person name="Song X.-Z."/>
            <person name="Zhang L."/>
            <person name="Villasana D."/>
            <person name="Johnson A."/>
            <person name="Liu J."/>
            <person name="Liyanage D."/>
            <person name="Lorensuhewa L."/>
            <person name="Robinson T."/>
            <person name="Song A."/>
            <person name="Song B.-B."/>
            <person name="Dinh H."/>
            <person name="Thornton R."/>
            <person name="Coyle M."/>
            <person name="Francisco L."/>
            <person name="Jackson L."/>
            <person name="Javaid M."/>
            <person name="Korchina V."/>
            <person name="Kovar C."/>
            <person name="Mata R."/>
            <person name="Mathew T."/>
            <person name="Ngo R."/>
            <person name="Nguyen L."/>
            <person name="Nguyen N."/>
            <person name="Okwuonu G."/>
            <person name="Ongeri F."/>
            <person name="Pham C."/>
            <person name="Simmons D."/>
            <person name="Wilczek-Boney K."/>
            <person name="Hale W."/>
            <person name="Jakkamsetti A."/>
            <person name="Pham P."/>
            <person name="Ruth R."/>
            <person name="San Lucas F."/>
            <person name="Warren J."/>
            <person name="Zhang J."/>
            <person name="Zhao Z."/>
            <person name="Zhou C."/>
            <person name="Zhu D."/>
            <person name="Lee S."/>
            <person name="Bess C."/>
            <person name="Blankenburg K."/>
            <person name="Forbes L."/>
            <person name="Fu Q."/>
            <person name="Gubbala S."/>
            <person name="Hirani K."/>
            <person name="Jayaseelan J.C."/>
            <person name="Lara F."/>
            <person name="Munidasa M."/>
            <person name="Palculict T."/>
            <person name="Patil S."/>
            <person name="Pu L.-L."/>
            <person name="Saada N."/>
            <person name="Tang L."/>
            <person name="Weissenberger G."/>
            <person name="Zhu Y."/>
            <person name="Hemphill L."/>
            <person name="Shang Y."/>
            <person name="Youmans B."/>
            <person name="Ayvaz T."/>
            <person name="Ross M."/>
            <person name="Santibanez J."/>
            <person name="Aqrawi P."/>
            <person name="Gross S."/>
            <person name="Joshi V."/>
            <person name="Fowler G."/>
            <person name="Nazareth L."/>
            <person name="Reid J."/>
            <person name="Worley K."/>
            <person name="Petrosino J."/>
            <person name="Highlander S."/>
            <person name="Gibbs R."/>
        </authorList>
    </citation>
    <scope>NUCLEOTIDE SEQUENCE [LARGE SCALE GENOMIC DNA]</scope>
    <source>
        <strain evidence="8 9">DSM 15829</strain>
    </source>
</reference>
<accession>F1T4H7</accession>
<evidence type="ECO:0000256" key="3">
    <source>
        <dbReference type="ARBA" id="ARBA00022692"/>
    </source>
</evidence>
<evidence type="ECO:0000313" key="8">
    <source>
        <dbReference type="EMBL" id="EGF23621.1"/>
    </source>
</evidence>
<dbReference type="EMBL" id="ACGK02000001">
    <property type="protein sequence ID" value="EGF23621.1"/>
    <property type="molecule type" value="Genomic_DNA"/>
</dbReference>
<dbReference type="Pfam" id="PF00482">
    <property type="entry name" value="T2SSF"/>
    <property type="match status" value="1"/>
</dbReference>
<comment type="caution">
    <text evidence="8">The sequence shown here is derived from an EMBL/GenBank/DDBJ whole genome shotgun (WGS) entry which is preliminary data.</text>
</comment>
<dbReference type="PANTHER" id="PTHR35007">
    <property type="entry name" value="INTEGRAL MEMBRANE PROTEIN-RELATED"/>
    <property type="match status" value="1"/>
</dbReference>
<evidence type="ECO:0000256" key="5">
    <source>
        <dbReference type="ARBA" id="ARBA00023136"/>
    </source>
</evidence>
<organism evidence="8 9">
    <name type="scientific">Fannyhessea vaginae DSM 15829</name>
    <dbReference type="NCBI Taxonomy" id="525256"/>
    <lineage>
        <taxon>Bacteria</taxon>
        <taxon>Bacillati</taxon>
        <taxon>Actinomycetota</taxon>
        <taxon>Coriobacteriia</taxon>
        <taxon>Coriobacteriales</taxon>
        <taxon>Atopobiaceae</taxon>
        <taxon>Fannyhessea</taxon>
    </lineage>
</organism>
<name>F1T4H7_9ACTN</name>
<feature type="transmembrane region" description="Helical" evidence="6">
    <location>
        <begin position="90"/>
        <end position="108"/>
    </location>
</feature>
<evidence type="ECO:0000313" key="9">
    <source>
        <dbReference type="Proteomes" id="UP000005947"/>
    </source>
</evidence>
<evidence type="ECO:0000259" key="7">
    <source>
        <dbReference type="Pfam" id="PF00482"/>
    </source>
</evidence>
<dbReference type="AlphaFoldDB" id="F1T4H7"/>
<dbReference type="Proteomes" id="UP000005947">
    <property type="component" value="Unassembled WGS sequence"/>
</dbReference>
<evidence type="ECO:0000256" key="6">
    <source>
        <dbReference type="SAM" id="Phobius"/>
    </source>
</evidence>
<keyword evidence="5 6" id="KW-0472">Membrane</keyword>
<gene>
    <name evidence="8" type="ORF">HMPREF0091_10568</name>
</gene>
<dbReference type="eggNOG" id="COG4965">
    <property type="taxonomic scope" value="Bacteria"/>
</dbReference>
<dbReference type="Gene3D" id="1.20.81.30">
    <property type="entry name" value="Type II secretion system (T2SS), domain F"/>
    <property type="match status" value="1"/>
</dbReference>
<feature type="transmembrane region" description="Helical" evidence="6">
    <location>
        <begin position="268"/>
        <end position="289"/>
    </location>
</feature>